<comment type="caution">
    <text evidence="4">The sequence shown here is derived from an EMBL/GenBank/DDBJ whole genome shotgun (WGS) entry which is preliminary data.</text>
</comment>
<dbReference type="AlphaFoldDB" id="A0A1W0A1R4"/>
<sequence>MNVPVLAPPTERTSGVSNAKAIGLFSKISSRKGAPMAAKPCAAPNVVSRLNDKVILGETHFPDFFENVKNISQTNRRSQSLRANNFNVGTTPKWSTNNIHEANSLVQQPASARVTMVRKAEKQKAWKETKTNTEISTTKAVILPERPSTAGQLNSNNREIDQSLSSLKGYVRMAQDRMQTSTASNKPPTSNEAIRQPSRLITSSFEANKLITRQPPDRPSTSHGGMSSFKAKVKSEKEDIDPEITFGETPDIPGVPVVFRSQKSRNSDPERLNLDRRALKIIPLLEGEHLLRLLNLQNNGIVGIDNLLGLPNLIFLDLYNNQIERIDNLHVVPNLRVLMLGKNRLKRIENLECLTKLDVLDLHSNDIQMIEDLNRLSELRVLNLAGNRIKALENIAELSLLTELNLRRNSIDFISHNLGKLISLQRLFLSNNRLESKESILPLFQLTALTELRLDGNPFNQVENTEYRPLMIQNFVSLRNLDLKVVTEDERREAFSMSQRATEKRREQQREDNQEAQRIRAITAVRKKWEEQFDARDNLGSRNPWQLESSQIQTDKDQASIQIGFSEVEVSESARTLYIYGDALEALESPKITNIVTAIVFKYVPIPTISNDVLQGNQLRSFIALRRLEFAHNQITNLEQLEWLAQLGQRCEELVIQNNPVSSMKLLRPFIAHVLRNVSMFNQAKITPEEQQIGSRFFESSPIVSKPTTNAIDKTSVSAFNACIKGIGKQDRHLKILNNEWAKLVRNLIKETLEETQDVDAYMAKCLDRM</sequence>
<keyword evidence="2" id="KW-0677">Repeat</keyword>
<dbReference type="InterPro" id="IPR001611">
    <property type="entry name" value="Leu-rich_rpt"/>
</dbReference>
<dbReference type="InterPro" id="IPR032675">
    <property type="entry name" value="LRR_dom_sf"/>
</dbReference>
<evidence type="ECO:0000256" key="1">
    <source>
        <dbReference type="ARBA" id="ARBA00022614"/>
    </source>
</evidence>
<dbReference type="InterPro" id="IPR003591">
    <property type="entry name" value="Leu-rich_rpt_typical-subtyp"/>
</dbReference>
<evidence type="ECO:0000256" key="3">
    <source>
        <dbReference type="SAM" id="MobiDB-lite"/>
    </source>
</evidence>
<protein>
    <submittedName>
        <fullName evidence="4">Outer Dynein Arm Light Chain 1</fullName>
    </submittedName>
</protein>
<dbReference type="OrthoDB" id="1939344at2759"/>
<organism evidence="4 5">
    <name type="scientific">Thraustotheca clavata</name>
    <dbReference type="NCBI Taxonomy" id="74557"/>
    <lineage>
        <taxon>Eukaryota</taxon>
        <taxon>Sar</taxon>
        <taxon>Stramenopiles</taxon>
        <taxon>Oomycota</taxon>
        <taxon>Saprolegniomycetes</taxon>
        <taxon>Saprolegniales</taxon>
        <taxon>Achlyaceae</taxon>
        <taxon>Thraustotheca</taxon>
    </lineage>
</organism>
<dbReference type="Pfam" id="PF14580">
    <property type="entry name" value="LRR_9"/>
    <property type="match status" value="1"/>
</dbReference>
<dbReference type="InterPro" id="IPR050576">
    <property type="entry name" value="Cilia_flagella_integrity"/>
</dbReference>
<evidence type="ECO:0000313" key="4">
    <source>
        <dbReference type="EMBL" id="OQS04198.1"/>
    </source>
</evidence>
<feature type="compositionally biased region" description="Basic and acidic residues" evidence="3">
    <location>
        <begin position="501"/>
        <end position="516"/>
    </location>
</feature>
<reference evidence="4 5" key="1">
    <citation type="journal article" date="2014" name="Genome Biol. Evol.">
        <title>The secreted proteins of Achlya hypogyna and Thraustotheca clavata identify the ancestral oomycete secretome and reveal gene acquisitions by horizontal gene transfer.</title>
        <authorList>
            <person name="Misner I."/>
            <person name="Blouin N."/>
            <person name="Leonard G."/>
            <person name="Richards T.A."/>
            <person name="Lane C.E."/>
        </authorList>
    </citation>
    <scope>NUCLEOTIDE SEQUENCE [LARGE SCALE GENOMIC DNA]</scope>
    <source>
        <strain evidence="4 5">ATCC 34112</strain>
    </source>
</reference>
<proteinExistence type="predicted"/>
<evidence type="ECO:0000313" key="5">
    <source>
        <dbReference type="Proteomes" id="UP000243217"/>
    </source>
</evidence>
<name>A0A1W0A1R4_9STRA</name>
<keyword evidence="1" id="KW-0433">Leucine-rich repeat</keyword>
<feature type="compositionally biased region" description="Polar residues" evidence="3">
    <location>
        <begin position="177"/>
        <end position="206"/>
    </location>
</feature>
<dbReference type="SUPFAM" id="SSF52058">
    <property type="entry name" value="L domain-like"/>
    <property type="match status" value="1"/>
</dbReference>
<accession>A0A1W0A1R4</accession>
<dbReference type="EMBL" id="JNBS01000664">
    <property type="protein sequence ID" value="OQS04198.1"/>
    <property type="molecule type" value="Genomic_DNA"/>
</dbReference>
<evidence type="ECO:0000256" key="2">
    <source>
        <dbReference type="ARBA" id="ARBA00022737"/>
    </source>
</evidence>
<feature type="region of interest" description="Disordered" evidence="3">
    <location>
        <begin position="494"/>
        <end position="516"/>
    </location>
</feature>
<dbReference type="PANTHER" id="PTHR45973">
    <property type="entry name" value="PROTEIN PHOSPHATASE 1 REGULATORY SUBUNIT SDS22-RELATED"/>
    <property type="match status" value="1"/>
</dbReference>
<keyword evidence="5" id="KW-1185">Reference proteome</keyword>
<dbReference type="SMART" id="SM00365">
    <property type="entry name" value="LRR_SD22"/>
    <property type="match status" value="6"/>
</dbReference>
<feature type="region of interest" description="Disordered" evidence="3">
    <location>
        <begin position="177"/>
        <end position="234"/>
    </location>
</feature>
<dbReference type="Gene3D" id="3.80.10.10">
    <property type="entry name" value="Ribonuclease Inhibitor"/>
    <property type="match status" value="3"/>
</dbReference>
<gene>
    <name evidence="4" type="ORF">THRCLA_03556</name>
</gene>
<dbReference type="PANTHER" id="PTHR45973:SF8">
    <property type="entry name" value="LEUCINE-RICH REPEAT-CONTAINING PROTEIN 49"/>
    <property type="match status" value="1"/>
</dbReference>
<dbReference type="SMART" id="SM00369">
    <property type="entry name" value="LRR_TYP"/>
    <property type="match status" value="7"/>
</dbReference>
<dbReference type="STRING" id="74557.A0A1W0A1R4"/>
<dbReference type="Proteomes" id="UP000243217">
    <property type="component" value="Unassembled WGS sequence"/>
</dbReference>
<dbReference type="PROSITE" id="PS51450">
    <property type="entry name" value="LRR"/>
    <property type="match status" value="7"/>
</dbReference>